<feature type="transmembrane region" description="Helical" evidence="1">
    <location>
        <begin position="12"/>
        <end position="33"/>
    </location>
</feature>
<dbReference type="InterPro" id="IPR008620">
    <property type="entry name" value="FixH"/>
</dbReference>
<proteinExistence type="predicted"/>
<organism evidence="2 3">
    <name type="scientific">Roseiarcus fermentans</name>
    <dbReference type="NCBI Taxonomy" id="1473586"/>
    <lineage>
        <taxon>Bacteria</taxon>
        <taxon>Pseudomonadati</taxon>
        <taxon>Pseudomonadota</taxon>
        <taxon>Alphaproteobacteria</taxon>
        <taxon>Hyphomicrobiales</taxon>
        <taxon>Roseiarcaceae</taxon>
        <taxon>Roseiarcus</taxon>
    </lineage>
</organism>
<gene>
    <name evidence="2" type="ORF">DFR50_14325</name>
</gene>
<dbReference type="PIRSF" id="PIRSF011386">
    <property type="entry name" value="FixH"/>
    <property type="match status" value="1"/>
</dbReference>
<dbReference type="Pfam" id="PF05751">
    <property type="entry name" value="FixH"/>
    <property type="match status" value="1"/>
</dbReference>
<accession>A0A366EPW6</accession>
<keyword evidence="1" id="KW-0472">Membrane</keyword>
<comment type="caution">
    <text evidence="2">The sequence shown here is derived from an EMBL/GenBank/DDBJ whole genome shotgun (WGS) entry which is preliminary data.</text>
</comment>
<keyword evidence="1" id="KW-1133">Transmembrane helix</keyword>
<dbReference type="EMBL" id="QNRK01000043">
    <property type="protein sequence ID" value="RBP03539.1"/>
    <property type="molecule type" value="Genomic_DNA"/>
</dbReference>
<name>A0A366EPW6_9HYPH</name>
<evidence type="ECO:0000313" key="3">
    <source>
        <dbReference type="Proteomes" id="UP000253529"/>
    </source>
</evidence>
<evidence type="ECO:0000313" key="2">
    <source>
        <dbReference type="EMBL" id="RBP03539.1"/>
    </source>
</evidence>
<dbReference type="InterPro" id="IPR018037">
    <property type="entry name" value="FixH_proteobacterial"/>
</dbReference>
<sequence>MSGQLTGRHVLAWLGGFFLVMFAANGALIYFALHTLHGEALENSYDASQAFNRLIAEARAQDDRGWKADVLTRAEGAGERVMVEFHDRDGAPIADLAVTARFQHPFDAALDRTTTLVSDGGGYEGVATPIGRGRWTLVIEASRGAERVFRSQNKMTVTETVAD</sequence>
<reference evidence="2 3" key="1">
    <citation type="submission" date="2018-06" db="EMBL/GenBank/DDBJ databases">
        <title>Genomic Encyclopedia of Type Strains, Phase IV (KMG-IV): sequencing the most valuable type-strain genomes for metagenomic binning, comparative biology and taxonomic classification.</title>
        <authorList>
            <person name="Goeker M."/>
        </authorList>
    </citation>
    <scope>NUCLEOTIDE SEQUENCE [LARGE SCALE GENOMIC DNA]</scope>
    <source>
        <strain evidence="2 3">DSM 24875</strain>
    </source>
</reference>
<keyword evidence="3" id="KW-1185">Reference proteome</keyword>
<evidence type="ECO:0000256" key="1">
    <source>
        <dbReference type="SAM" id="Phobius"/>
    </source>
</evidence>
<protein>
    <submittedName>
        <fullName evidence="2">Nitrogen fixation protein FixH</fullName>
    </submittedName>
</protein>
<keyword evidence="1" id="KW-0812">Transmembrane</keyword>
<dbReference type="RefSeq" id="WP_170153413.1">
    <property type="nucleotide sequence ID" value="NZ_QNRK01000043.1"/>
</dbReference>
<dbReference type="Proteomes" id="UP000253529">
    <property type="component" value="Unassembled WGS sequence"/>
</dbReference>
<dbReference type="AlphaFoldDB" id="A0A366EPW6"/>